<dbReference type="Pfam" id="PF12705">
    <property type="entry name" value="PDDEXK_1"/>
    <property type="match status" value="1"/>
</dbReference>
<dbReference type="InterPro" id="IPR038726">
    <property type="entry name" value="PDDEXK_AddAB-type"/>
</dbReference>
<evidence type="ECO:0000259" key="1">
    <source>
        <dbReference type="Pfam" id="PF12705"/>
    </source>
</evidence>
<evidence type="ECO:0000313" key="3">
    <source>
        <dbReference type="EMBL" id="QJA88967.1"/>
    </source>
</evidence>
<name>A0A6M3K1B7_9ZZZZ</name>
<dbReference type="EMBL" id="MT142815">
    <property type="protein sequence ID" value="QJA88967.1"/>
    <property type="molecule type" value="Genomic_DNA"/>
</dbReference>
<sequence>MSLPIKEHPSFTIKDASKISIYQECARKYFMRHMLGWELDTPNIHLVFGKAVHKAMEIVITAQGRGIKTQQEALQIIIKAEEVFNDIYRKDFPEETDQQYYPKVPGRLPDLIAEYLKYYREDEIEERVLYTEIAGTVPITNNSVAHFRIDAIRENDLEGVYVLEHKTGSKQGRQFEDQFYLKTQIGMYTHVLYALFPQDKVYGVKINGLIFLKGKTEFVRIPIRKQPADMEMWLWETQQWVKEIEDDTQRLSECTDKDYVLKAFKRNPENCVKWFGCPYLEFCKARNNPLVNVIPPPGFKQEWWDPRDEESSANKIINL</sequence>
<reference evidence="2" key="1">
    <citation type="submission" date="2020-03" db="EMBL/GenBank/DDBJ databases">
        <title>The deep terrestrial virosphere.</title>
        <authorList>
            <person name="Holmfeldt K."/>
            <person name="Nilsson E."/>
            <person name="Simone D."/>
            <person name="Lopez-Fernandez M."/>
            <person name="Wu X."/>
            <person name="de Brujin I."/>
            <person name="Lundin D."/>
            <person name="Andersson A."/>
            <person name="Bertilsson S."/>
            <person name="Dopson M."/>
        </authorList>
    </citation>
    <scope>NUCLEOTIDE SEQUENCE</scope>
    <source>
        <strain evidence="2">MM415A01866</strain>
        <strain evidence="3">MM415B02635</strain>
    </source>
</reference>
<organism evidence="2">
    <name type="scientific">viral metagenome</name>
    <dbReference type="NCBI Taxonomy" id="1070528"/>
    <lineage>
        <taxon>unclassified sequences</taxon>
        <taxon>metagenomes</taxon>
        <taxon>organismal metagenomes</taxon>
    </lineage>
</organism>
<gene>
    <name evidence="2" type="ORF">MM415A01866_0018</name>
    <name evidence="3" type="ORF">MM415B02635_0006</name>
</gene>
<protein>
    <submittedName>
        <fullName evidence="2">Putative PD-(D/E)XK nuclease superfamily protein</fullName>
    </submittedName>
</protein>
<dbReference type="Gene3D" id="3.90.320.10">
    <property type="match status" value="1"/>
</dbReference>
<evidence type="ECO:0000313" key="2">
    <source>
        <dbReference type="EMBL" id="QJA75132.1"/>
    </source>
</evidence>
<accession>A0A6M3K1B7</accession>
<dbReference type="InterPro" id="IPR011604">
    <property type="entry name" value="PDDEXK-like_dom_sf"/>
</dbReference>
<dbReference type="EMBL" id="MT142142">
    <property type="protein sequence ID" value="QJA75132.1"/>
    <property type="molecule type" value="Genomic_DNA"/>
</dbReference>
<feature type="domain" description="PD-(D/E)XK endonuclease-like" evidence="1">
    <location>
        <begin position="16"/>
        <end position="284"/>
    </location>
</feature>
<dbReference type="AlphaFoldDB" id="A0A6M3K1B7"/>
<proteinExistence type="predicted"/>